<dbReference type="EMBL" id="JBHSKD010000015">
    <property type="protein sequence ID" value="MFC5177694.1"/>
    <property type="molecule type" value="Genomic_DNA"/>
</dbReference>
<dbReference type="NCBIfam" id="TIGR04354">
    <property type="entry name" value="amphi-Trp"/>
    <property type="match status" value="1"/>
</dbReference>
<gene>
    <name evidence="3" type="ORF">ACFPGP_13510</name>
</gene>
<accession>A0ABW0BK44</accession>
<protein>
    <submittedName>
        <fullName evidence="3">Amphi-Trp domain-containing protein</fullName>
    </submittedName>
</protein>
<organism evidence="3 4">
    <name type="scientific">Nocardioides taihuensis</name>
    <dbReference type="NCBI Taxonomy" id="1835606"/>
    <lineage>
        <taxon>Bacteria</taxon>
        <taxon>Bacillati</taxon>
        <taxon>Actinomycetota</taxon>
        <taxon>Actinomycetes</taxon>
        <taxon>Propionibacteriales</taxon>
        <taxon>Nocardioidaceae</taxon>
        <taxon>Nocardioides</taxon>
    </lineage>
</organism>
<proteinExistence type="predicted"/>
<dbReference type="InterPro" id="IPR027598">
    <property type="entry name" value="Amphi-Trp_dom"/>
</dbReference>
<evidence type="ECO:0000313" key="4">
    <source>
        <dbReference type="Proteomes" id="UP001596087"/>
    </source>
</evidence>
<dbReference type="RefSeq" id="WP_378590925.1">
    <property type="nucleotide sequence ID" value="NZ_JBHSKD010000015.1"/>
</dbReference>
<dbReference type="Pfam" id="PF20068">
    <property type="entry name" value="Amphi-Trp"/>
    <property type="match status" value="1"/>
</dbReference>
<keyword evidence="4" id="KW-1185">Reference proteome</keyword>
<feature type="compositionally biased region" description="Acidic residues" evidence="1">
    <location>
        <begin position="79"/>
        <end position="108"/>
    </location>
</feature>
<feature type="region of interest" description="Disordered" evidence="1">
    <location>
        <begin position="77"/>
        <end position="108"/>
    </location>
</feature>
<evidence type="ECO:0000256" key="1">
    <source>
        <dbReference type="SAM" id="MobiDB-lite"/>
    </source>
</evidence>
<comment type="caution">
    <text evidence="3">The sequence shown here is derived from an EMBL/GenBank/DDBJ whole genome shotgun (WGS) entry which is preliminary data.</text>
</comment>
<evidence type="ECO:0000259" key="2">
    <source>
        <dbReference type="Pfam" id="PF20068"/>
    </source>
</evidence>
<evidence type="ECO:0000313" key="3">
    <source>
        <dbReference type="EMBL" id="MFC5177694.1"/>
    </source>
</evidence>
<name>A0ABW0BK44_9ACTN</name>
<feature type="domain" description="Amphi-Trp" evidence="2">
    <location>
        <begin position="4"/>
        <end position="81"/>
    </location>
</feature>
<sequence length="108" mass="11853">MPDISFERKKSLNRKEAAVWLTALARGFADGGEVELPVGGGGVVTMRLPNTVDAEFEVEISGDEVEVELEFTWKIQQLDADEEPEAADEAAPDEADDEDEDEGWGDVR</sequence>
<dbReference type="Proteomes" id="UP001596087">
    <property type="component" value="Unassembled WGS sequence"/>
</dbReference>
<reference evidence="4" key="1">
    <citation type="journal article" date="2019" name="Int. J. Syst. Evol. Microbiol.">
        <title>The Global Catalogue of Microorganisms (GCM) 10K type strain sequencing project: providing services to taxonomists for standard genome sequencing and annotation.</title>
        <authorList>
            <consortium name="The Broad Institute Genomics Platform"/>
            <consortium name="The Broad Institute Genome Sequencing Center for Infectious Disease"/>
            <person name="Wu L."/>
            <person name="Ma J."/>
        </authorList>
    </citation>
    <scope>NUCLEOTIDE SEQUENCE [LARGE SCALE GENOMIC DNA]</scope>
    <source>
        <strain evidence="4">DFY41</strain>
    </source>
</reference>